<dbReference type="NCBIfam" id="TIGR00229">
    <property type="entry name" value="sensory_box"/>
    <property type="match status" value="1"/>
</dbReference>
<evidence type="ECO:0000259" key="5">
    <source>
        <dbReference type="PROSITE" id="PS50112"/>
    </source>
</evidence>
<dbReference type="AlphaFoldDB" id="F9ZPL7"/>
<evidence type="ECO:0000313" key="7">
    <source>
        <dbReference type="Proteomes" id="UP000006135"/>
    </source>
</evidence>
<dbReference type="Proteomes" id="UP000006135">
    <property type="component" value="Chromosome"/>
</dbReference>
<name>F9ZPL7_ACICS</name>
<evidence type="ECO:0000313" key="6">
    <source>
        <dbReference type="EMBL" id="AEK56851.1"/>
    </source>
</evidence>
<reference evidence="6 7" key="1">
    <citation type="journal article" date="2011" name="J. Genet. Genomics">
        <title>Unraveling the Acidithiobacillus caldus complete genome and its central metabolisms for carbon assimilation.</title>
        <authorList>
            <person name="You X.Y."/>
            <person name="Guo X."/>
            <person name="Zheng H.J."/>
            <person name="Zhang M.J."/>
            <person name="Liu L.J."/>
            <person name="Zhu Y.Q."/>
            <person name="Zhu B."/>
            <person name="Wang S.Y."/>
            <person name="Zhao G.P."/>
            <person name="Poetsch A."/>
            <person name="Jiang C.Y."/>
            <person name="Liu S.J."/>
        </authorList>
    </citation>
    <scope>NUCLEOTIDE SEQUENCE [LARGE SCALE GENOMIC DNA]</scope>
    <source>
        <strain evidence="6 7">SM-1</strain>
    </source>
</reference>
<dbReference type="Gene3D" id="6.10.250.3200">
    <property type="match status" value="1"/>
</dbReference>
<dbReference type="Pfam" id="PF00015">
    <property type="entry name" value="MCPsignal"/>
    <property type="match status" value="1"/>
</dbReference>
<organism evidence="6 7">
    <name type="scientific">Acidithiobacillus caldus (strain SM-1)</name>
    <dbReference type="NCBI Taxonomy" id="990288"/>
    <lineage>
        <taxon>Bacteria</taxon>
        <taxon>Pseudomonadati</taxon>
        <taxon>Pseudomonadota</taxon>
        <taxon>Acidithiobacillia</taxon>
        <taxon>Acidithiobacillales</taxon>
        <taxon>Acidithiobacillaceae</taxon>
        <taxon>Acidithiobacillus</taxon>
    </lineage>
</organism>
<dbReference type="InterPro" id="IPR004089">
    <property type="entry name" value="MCPsignal_dom"/>
</dbReference>
<dbReference type="PROSITE" id="PS50112">
    <property type="entry name" value="PAS"/>
    <property type="match status" value="1"/>
</dbReference>
<dbReference type="InterPro" id="IPR025991">
    <property type="entry name" value="Chemoreceptor_zinc-bind_dom"/>
</dbReference>
<dbReference type="GO" id="GO:0007165">
    <property type="term" value="P:signal transduction"/>
    <property type="evidence" value="ECO:0007669"/>
    <property type="project" value="UniProtKB-KW"/>
</dbReference>
<dbReference type="OrthoDB" id="5287651at2"/>
<protein>
    <recommendedName>
        <fullName evidence="8">Methyl-accepting chemotaxis protein</fullName>
    </recommendedName>
</protein>
<keyword evidence="3" id="KW-0175">Coiled coil</keyword>
<dbReference type="Pfam" id="PF13426">
    <property type="entry name" value="PAS_9"/>
    <property type="match status" value="1"/>
</dbReference>
<dbReference type="SMART" id="SM00091">
    <property type="entry name" value="PAS"/>
    <property type="match status" value="1"/>
</dbReference>
<gene>
    <name evidence="6" type="ordered locus">Atc_0200</name>
</gene>
<accession>F9ZPL7</accession>
<dbReference type="PANTHER" id="PTHR32089:SF112">
    <property type="entry name" value="LYSOZYME-LIKE PROTEIN-RELATED"/>
    <property type="match status" value="1"/>
</dbReference>
<dbReference type="SUPFAM" id="SSF55785">
    <property type="entry name" value="PYP-like sensor domain (PAS domain)"/>
    <property type="match status" value="1"/>
</dbReference>
<dbReference type="HOGENOM" id="CLU_000445_107_26_6"/>
<dbReference type="GO" id="GO:0016020">
    <property type="term" value="C:membrane"/>
    <property type="evidence" value="ECO:0007669"/>
    <property type="project" value="InterPro"/>
</dbReference>
<keyword evidence="7" id="KW-1185">Reference proteome</keyword>
<sequence>MNLQNIDNTTLQQLWQSIDRTSAVIAFTPDGTILDANENFLQATGYTRAELIGQHHRIFCEPAYARSSAYQQFWQDLAVGKPQRGIFERRTKTGAPLFLDAEYMPIRAADGSIEMVIKVAKDVTAAEQKSAFIQQLVTEISDNAKRNAETLSKTARETLASMQDVEHSVHEVGSLIQENHRLSEGLKQEVGAIQGIAQNIREIAYQTNLLALNAAIEAARAGEHGRGFAVVADEVRNLSKRVQEATEEVQKNIATISSSTTAMGESSTKARNRAEGAEAVTQKLATTLKTLSGIAATLAIEAGTGDHELFVANILEQASLPVPTLRAEDLPDHHHCAFGQWYDTLGQEQLGNRAEFRAIATPHQQLHIAGKQFLTALTQSDAQQQQSRNALKEAEGAVITALKQLREELQ</sequence>
<dbReference type="Pfam" id="PF13682">
    <property type="entry name" value="CZB"/>
    <property type="match status" value="1"/>
</dbReference>
<dbReference type="Gene3D" id="1.20.120.30">
    <property type="entry name" value="Aspartate receptor, ligand-binding domain"/>
    <property type="match status" value="1"/>
</dbReference>
<dbReference type="STRING" id="990288.Atc_0200"/>
<dbReference type="KEGG" id="acu:Atc_0200"/>
<evidence type="ECO:0000256" key="3">
    <source>
        <dbReference type="SAM" id="Coils"/>
    </source>
</evidence>
<dbReference type="InterPro" id="IPR000014">
    <property type="entry name" value="PAS"/>
</dbReference>
<dbReference type="PROSITE" id="PS50111">
    <property type="entry name" value="CHEMOTAXIS_TRANSDUC_2"/>
    <property type="match status" value="1"/>
</dbReference>
<dbReference type="EMBL" id="CP002573">
    <property type="protein sequence ID" value="AEK56851.1"/>
    <property type="molecule type" value="Genomic_DNA"/>
</dbReference>
<evidence type="ECO:0000256" key="2">
    <source>
        <dbReference type="PROSITE-ProRule" id="PRU00284"/>
    </source>
</evidence>
<dbReference type="SUPFAM" id="SSF58104">
    <property type="entry name" value="Methyl-accepting chemotaxis protein (MCP) signaling domain"/>
    <property type="match status" value="1"/>
</dbReference>
<feature type="domain" description="Methyl-accepting transducer" evidence="4">
    <location>
        <begin position="127"/>
        <end position="292"/>
    </location>
</feature>
<dbReference type="CDD" id="cd00130">
    <property type="entry name" value="PAS"/>
    <property type="match status" value="1"/>
</dbReference>
<evidence type="ECO:0000259" key="4">
    <source>
        <dbReference type="PROSITE" id="PS50111"/>
    </source>
</evidence>
<dbReference type="SMART" id="SM00283">
    <property type="entry name" value="MA"/>
    <property type="match status" value="1"/>
</dbReference>
<dbReference type="Gene3D" id="3.30.450.20">
    <property type="entry name" value="PAS domain"/>
    <property type="match status" value="1"/>
</dbReference>
<dbReference type="PANTHER" id="PTHR32089">
    <property type="entry name" value="METHYL-ACCEPTING CHEMOTAXIS PROTEIN MCPB"/>
    <property type="match status" value="1"/>
</dbReference>
<evidence type="ECO:0008006" key="8">
    <source>
        <dbReference type="Google" id="ProtNLM"/>
    </source>
</evidence>
<feature type="coiled-coil region" evidence="3">
    <location>
        <begin position="228"/>
        <end position="255"/>
    </location>
</feature>
<dbReference type="InterPro" id="IPR035965">
    <property type="entry name" value="PAS-like_dom_sf"/>
</dbReference>
<proteinExistence type="predicted"/>
<evidence type="ECO:0000256" key="1">
    <source>
        <dbReference type="ARBA" id="ARBA00023224"/>
    </source>
</evidence>
<feature type="domain" description="PAS" evidence="5">
    <location>
        <begin position="7"/>
        <end position="54"/>
    </location>
</feature>
<keyword evidence="1 2" id="KW-0807">Transducer</keyword>